<feature type="chain" id="PRO_5023895521" description="Embryo surrounding factor 1 brassicaceae domain-containing protein" evidence="1">
    <location>
        <begin position="23"/>
        <end position="91"/>
    </location>
</feature>
<protein>
    <recommendedName>
        <fullName evidence="4">Embryo surrounding factor 1 brassicaceae domain-containing protein</fullName>
    </recommendedName>
</protein>
<dbReference type="Gramene" id="TVU42711">
    <property type="protein sequence ID" value="TVU42711"/>
    <property type="gene ID" value="EJB05_09132"/>
</dbReference>
<keyword evidence="3" id="KW-1185">Reference proteome</keyword>
<gene>
    <name evidence="2" type="ORF">EJB05_09132</name>
</gene>
<evidence type="ECO:0000256" key="1">
    <source>
        <dbReference type="SAM" id="SignalP"/>
    </source>
</evidence>
<dbReference type="Proteomes" id="UP000324897">
    <property type="component" value="Unassembled WGS sequence"/>
</dbReference>
<proteinExistence type="predicted"/>
<dbReference type="EMBL" id="RWGY01000005">
    <property type="protein sequence ID" value="TVU42711.1"/>
    <property type="molecule type" value="Genomic_DNA"/>
</dbReference>
<feature type="non-terminal residue" evidence="2">
    <location>
        <position position="1"/>
    </location>
</feature>
<dbReference type="Pfam" id="PF06639">
    <property type="entry name" value="BAP"/>
    <property type="match status" value="1"/>
</dbReference>
<dbReference type="AlphaFoldDB" id="A0A5J9W412"/>
<evidence type="ECO:0000313" key="2">
    <source>
        <dbReference type="EMBL" id="TVU42711.1"/>
    </source>
</evidence>
<keyword evidence="1" id="KW-0732">Signal</keyword>
<organism evidence="2 3">
    <name type="scientific">Eragrostis curvula</name>
    <name type="common">weeping love grass</name>
    <dbReference type="NCBI Taxonomy" id="38414"/>
    <lineage>
        <taxon>Eukaryota</taxon>
        <taxon>Viridiplantae</taxon>
        <taxon>Streptophyta</taxon>
        <taxon>Embryophyta</taxon>
        <taxon>Tracheophyta</taxon>
        <taxon>Spermatophyta</taxon>
        <taxon>Magnoliopsida</taxon>
        <taxon>Liliopsida</taxon>
        <taxon>Poales</taxon>
        <taxon>Poaceae</taxon>
        <taxon>PACMAD clade</taxon>
        <taxon>Chloridoideae</taxon>
        <taxon>Eragrostideae</taxon>
        <taxon>Eragrostidinae</taxon>
        <taxon>Eragrostis</taxon>
    </lineage>
</organism>
<comment type="caution">
    <text evidence="2">The sequence shown here is derived from an EMBL/GenBank/DDBJ whole genome shotgun (WGS) entry which is preliminary data.</text>
</comment>
<evidence type="ECO:0000313" key="3">
    <source>
        <dbReference type="Proteomes" id="UP000324897"/>
    </source>
</evidence>
<reference evidence="2 3" key="1">
    <citation type="journal article" date="2019" name="Sci. Rep.">
        <title>A high-quality genome of Eragrostis curvula grass provides insights into Poaceae evolution and supports new strategies to enhance forage quality.</title>
        <authorList>
            <person name="Carballo J."/>
            <person name="Santos B.A.C.M."/>
            <person name="Zappacosta D."/>
            <person name="Garbus I."/>
            <person name="Selva J.P."/>
            <person name="Gallo C.A."/>
            <person name="Diaz A."/>
            <person name="Albertini E."/>
            <person name="Caccamo M."/>
            <person name="Echenique V."/>
        </authorList>
    </citation>
    <scope>NUCLEOTIDE SEQUENCE [LARGE SCALE GENOMIC DNA]</scope>
    <source>
        <strain evidence="3">cv. Victoria</strain>
        <tissue evidence="2">Leaf</tissue>
    </source>
</reference>
<sequence>MAMARCTIKGLWLLSLVLLASSVIPARISGQSTADGTKRETMGASNGMVINANKPRPRQCFPSPPTDFCCWRTDECYPSLPECQSHCGALT</sequence>
<accession>A0A5J9W412</accession>
<dbReference type="InterPro" id="IPR009540">
    <property type="entry name" value="BAP"/>
</dbReference>
<name>A0A5J9W412_9POAL</name>
<feature type="signal peptide" evidence="1">
    <location>
        <begin position="1"/>
        <end position="22"/>
    </location>
</feature>
<evidence type="ECO:0008006" key="4">
    <source>
        <dbReference type="Google" id="ProtNLM"/>
    </source>
</evidence>